<feature type="transmembrane region" description="Helical" evidence="15">
    <location>
        <begin position="552"/>
        <end position="577"/>
    </location>
</feature>
<feature type="transmembrane region" description="Helical" evidence="15">
    <location>
        <begin position="24"/>
        <end position="44"/>
    </location>
</feature>
<evidence type="ECO:0000256" key="2">
    <source>
        <dbReference type="ARBA" id="ARBA00004141"/>
    </source>
</evidence>
<comment type="catalytic activity">
    <reaction evidence="13">
        <text>2 a Fe(II)-siderophore + NAD(+) + H(+) = 2 a Fe(III)-siderophore + NADH</text>
        <dbReference type="Rhea" id="RHEA:15061"/>
        <dbReference type="Rhea" id="RHEA-COMP:11342"/>
        <dbReference type="Rhea" id="RHEA-COMP:11344"/>
        <dbReference type="ChEBI" id="CHEBI:15378"/>
        <dbReference type="ChEBI" id="CHEBI:29033"/>
        <dbReference type="ChEBI" id="CHEBI:29034"/>
        <dbReference type="ChEBI" id="CHEBI:57540"/>
        <dbReference type="ChEBI" id="CHEBI:57945"/>
        <dbReference type="EC" id="1.16.1.7"/>
    </reaction>
</comment>
<gene>
    <name evidence="17" type="ORF">RchiOBHm_Chr1g0356951</name>
</gene>
<protein>
    <recommendedName>
        <fullName evidence="14">ferric-chelate reductase (NADH)</fullName>
        <ecNumber evidence="14">1.16.1.7</ecNumber>
    </recommendedName>
</protein>
<dbReference type="GO" id="GO:0140618">
    <property type="term" value="F:ferric-chelate reductase (NADH) activity"/>
    <property type="evidence" value="ECO:0007669"/>
    <property type="project" value="UniProtKB-EC"/>
</dbReference>
<evidence type="ECO:0000313" key="18">
    <source>
        <dbReference type="Proteomes" id="UP000238479"/>
    </source>
</evidence>
<name>A0A2P6SHV4_ROSCH</name>
<evidence type="ECO:0000256" key="13">
    <source>
        <dbReference type="ARBA" id="ARBA00050970"/>
    </source>
</evidence>
<keyword evidence="10" id="KW-0408">Iron</keyword>
<keyword evidence="6" id="KW-0479">Metal-binding</keyword>
<dbReference type="Pfam" id="PF08022">
    <property type="entry name" value="FAD_binding_8"/>
    <property type="match status" value="1"/>
</dbReference>
<dbReference type="GO" id="GO:0046872">
    <property type="term" value="F:metal ion binding"/>
    <property type="evidence" value="ECO:0007669"/>
    <property type="project" value="UniProtKB-KW"/>
</dbReference>
<reference evidence="17 18" key="1">
    <citation type="journal article" date="2018" name="Nat. Genet.">
        <title>The Rosa genome provides new insights in the design of modern roses.</title>
        <authorList>
            <person name="Bendahmane M."/>
        </authorList>
    </citation>
    <scope>NUCLEOTIDE SEQUENCE [LARGE SCALE GENOMIC DNA]</scope>
    <source>
        <strain evidence="18">cv. Old Blush</strain>
    </source>
</reference>
<dbReference type="GO" id="GO:0005886">
    <property type="term" value="C:plasma membrane"/>
    <property type="evidence" value="ECO:0007669"/>
    <property type="project" value="TreeGrafter"/>
</dbReference>
<feature type="transmembrane region" description="Helical" evidence="15">
    <location>
        <begin position="125"/>
        <end position="147"/>
    </location>
</feature>
<evidence type="ECO:0000313" key="17">
    <source>
        <dbReference type="EMBL" id="PRQ58226.1"/>
    </source>
</evidence>
<dbReference type="OMA" id="GHMVIAI"/>
<evidence type="ECO:0000256" key="3">
    <source>
        <dbReference type="ARBA" id="ARBA00006278"/>
    </source>
</evidence>
<evidence type="ECO:0000256" key="15">
    <source>
        <dbReference type="SAM" id="Phobius"/>
    </source>
</evidence>
<comment type="similarity">
    <text evidence="3">Belongs to the ferric reductase (FRE) family.</text>
</comment>
<keyword evidence="9 17" id="KW-0560">Oxidoreductase</keyword>
<dbReference type="SFLD" id="SFLDS00052">
    <property type="entry name" value="Ferric_Reductase_Domain"/>
    <property type="match status" value="1"/>
</dbReference>
<dbReference type="GO" id="GO:0006811">
    <property type="term" value="P:monoatomic ion transport"/>
    <property type="evidence" value="ECO:0007669"/>
    <property type="project" value="UniProtKB-KW"/>
</dbReference>
<keyword evidence="5 15" id="KW-0812">Transmembrane</keyword>
<dbReference type="Pfam" id="PF08030">
    <property type="entry name" value="NAD_binding_6"/>
    <property type="match status" value="1"/>
</dbReference>
<comment type="caution">
    <text evidence="17">The sequence shown here is derived from an EMBL/GenBank/DDBJ whole genome shotgun (WGS) entry which is preliminary data.</text>
</comment>
<evidence type="ECO:0000256" key="5">
    <source>
        <dbReference type="ARBA" id="ARBA00022692"/>
    </source>
</evidence>
<keyword evidence="7" id="KW-0249">Electron transport</keyword>
<feature type="transmembrane region" description="Helical" evidence="15">
    <location>
        <begin position="178"/>
        <end position="198"/>
    </location>
</feature>
<comment type="cofactor">
    <cofactor evidence="1">
        <name>FAD</name>
        <dbReference type="ChEBI" id="CHEBI:57692"/>
    </cofactor>
</comment>
<keyword evidence="11" id="KW-0406">Ion transport</keyword>
<dbReference type="Gene3D" id="3.40.50.80">
    <property type="entry name" value="Nucleotide-binding domain of ferredoxin-NADP reductase (FNR) module"/>
    <property type="match status" value="1"/>
</dbReference>
<dbReference type="Pfam" id="PF01794">
    <property type="entry name" value="Ferric_reduct"/>
    <property type="match status" value="1"/>
</dbReference>
<evidence type="ECO:0000256" key="8">
    <source>
        <dbReference type="ARBA" id="ARBA00022989"/>
    </source>
</evidence>
<dbReference type="InterPro" id="IPR013112">
    <property type="entry name" value="FAD-bd_8"/>
</dbReference>
<organism evidence="17 18">
    <name type="scientific">Rosa chinensis</name>
    <name type="common">China rose</name>
    <dbReference type="NCBI Taxonomy" id="74649"/>
    <lineage>
        <taxon>Eukaryota</taxon>
        <taxon>Viridiplantae</taxon>
        <taxon>Streptophyta</taxon>
        <taxon>Embryophyta</taxon>
        <taxon>Tracheophyta</taxon>
        <taxon>Spermatophyta</taxon>
        <taxon>Magnoliopsida</taxon>
        <taxon>eudicotyledons</taxon>
        <taxon>Gunneridae</taxon>
        <taxon>Pentapetalae</taxon>
        <taxon>rosids</taxon>
        <taxon>fabids</taxon>
        <taxon>Rosales</taxon>
        <taxon>Rosaceae</taxon>
        <taxon>Rosoideae</taxon>
        <taxon>Rosoideae incertae sedis</taxon>
        <taxon>Rosa</taxon>
    </lineage>
</organism>
<dbReference type="PANTHER" id="PTHR11972">
    <property type="entry name" value="NADPH OXIDASE"/>
    <property type="match status" value="1"/>
</dbReference>
<feature type="transmembrane region" description="Helical" evidence="15">
    <location>
        <begin position="597"/>
        <end position="616"/>
    </location>
</feature>
<dbReference type="InterPro" id="IPR039261">
    <property type="entry name" value="FNR_nucleotide-bd"/>
</dbReference>
<evidence type="ECO:0000256" key="4">
    <source>
        <dbReference type="ARBA" id="ARBA00022448"/>
    </source>
</evidence>
<dbReference type="InterPro" id="IPR013121">
    <property type="entry name" value="Fe_red_NAD-bd_6"/>
</dbReference>
<dbReference type="SUPFAM" id="SSF52343">
    <property type="entry name" value="Ferredoxin reductase-like, C-terminal NADP-linked domain"/>
    <property type="match status" value="1"/>
</dbReference>
<evidence type="ECO:0000256" key="7">
    <source>
        <dbReference type="ARBA" id="ARBA00022982"/>
    </source>
</evidence>
<dbReference type="CDD" id="cd06186">
    <property type="entry name" value="NOX_Duox_like_FAD_NADP"/>
    <property type="match status" value="1"/>
</dbReference>
<dbReference type="EMBL" id="PDCK01000039">
    <property type="protein sequence ID" value="PRQ58226.1"/>
    <property type="molecule type" value="Genomic_DNA"/>
</dbReference>
<feature type="transmembrane region" description="Helical" evidence="15">
    <location>
        <begin position="74"/>
        <end position="94"/>
    </location>
</feature>
<dbReference type="InterPro" id="IPR013130">
    <property type="entry name" value="Fe3_Rdtase_TM_dom"/>
</dbReference>
<dbReference type="Proteomes" id="UP000238479">
    <property type="component" value="Chromosome 1"/>
</dbReference>
<dbReference type="Gramene" id="PRQ58226">
    <property type="protein sequence ID" value="PRQ58226"/>
    <property type="gene ID" value="RchiOBHm_Chr1g0356951"/>
</dbReference>
<keyword evidence="18" id="KW-1185">Reference proteome</keyword>
<dbReference type="FunFam" id="3.40.50.80:FF:000039">
    <property type="entry name" value="Ferric reduction oxidase 3"/>
    <property type="match status" value="1"/>
</dbReference>
<evidence type="ECO:0000256" key="1">
    <source>
        <dbReference type="ARBA" id="ARBA00001974"/>
    </source>
</evidence>
<keyword evidence="8 15" id="KW-1133">Transmembrane helix</keyword>
<evidence type="ECO:0000256" key="11">
    <source>
        <dbReference type="ARBA" id="ARBA00023065"/>
    </source>
</evidence>
<dbReference type="InterPro" id="IPR017927">
    <property type="entry name" value="FAD-bd_FR_type"/>
</dbReference>
<proteinExistence type="inferred from homology"/>
<feature type="transmembrane region" description="Helical" evidence="15">
    <location>
        <begin position="257"/>
        <end position="275"/>
    </location>
</feature>
<dbReference type="PANTHER" id="PTHR11972:SF41">
    <property type="entry name" value="FERRIC REDUCTION OXIDASE 2"/>
    <property type="match status" value="1"/>
</dbReference>
<accession>A0A2P6SHV4</accession>
<dbReference type="SFLD" id="SFLDG01168">
    <property type="entry name" value="Ferric_reductase_subgroup_(FRE"/>
    <property type="match status" value="1"/>
</dbReference>
<dbReference type="PROSITE" id="PS51384">
    <property type="entry name" value="FAD_FR"/>
    <property type="match status" value="1"/>
</dbReference>
<sequence>MDSNVVVRSSSPPSHEGIRMVRTAIRLFLVLVVFGGCVLIYVMMPTNTYRQIWLPRIRAEAGSSTYFGAQGSTLLFYTFPIMFIAVMGCVYLHLGKKITDYKIESDGKTNRIAVWKQPMLVKGPLGIVSGIELTFFIMFIALLIWSISTYLTNGFKIITPQSAAKSHEKVWEAKLESASLRLGVVGNICLSLLFFPVARGSSILPLFGLTSEASIKYHIWVGNILMVLFTAHGTCYIIYWAVTDQISQMIKWEKTGISNIAGELALLSGLALWVATIPRIRRKMFELFFYTHYLYIPFMVFFIFHVGVGYAGIMLPGFFLFMVDRYLRFLQSERRARLVSARILPGESLELNFAKSPGLKYNPTSVMFINVPSISKLQWHPYTVTSNSNLEPEKISVVIKGEGSWTRKLYQVLSSPSTSARIEAAVEGPYGPDATHFLRHDNLVLVSGGSGITPFISIIRELIFMSTAFQSKLPKVTLICAFKHSSDLTMLDLILPMSTTTPYDISNLQIQIETYVTRDTQPKDNSMNLRSIWFKPLATDEPVSAILGPNHWLWLGLIITSSFMMFLILIGIVTRYYIFPIDHNSNKIFSSPLRALFNMLAICMSIAATASAAMLWNKGSNAKELKQVQHIEASPPRGSEVYNAERELESLPQQSLVQATNVHYGQRPDLKRILFECKGSSVGVLASGPKKMRHEVATICSSGLAENMHFESISFSW</sequence>
<dbReference type="InterPro" id="IPR050369">
    <property type="entry name" value="RBOH/FRE"/>
</dbReference>
<evidence type="ECO:0000256" key="10">
    <source>
        <dbReference type="ARBA" id="ARBA00023004"/>
    </source>
</evidence>
<evidence type="ECO:0000256" key="12">
    <source>
        <dbReference type="ARBA" id="ARBA00023136"/>
    </source>
</evidence>
<keyword evidence="4" id="KW-0813">Transport</keyword>
<evidence type="ECO:0000256" key="6">
    <source>
        <dbReference type="ARBA" id="ARBA00022723"/>
    </source>
</evidence>
<comment type="subcellular location">
    <subcellularLocation>
        <location evidence="2">Membrane</location>
        <topology evidence="2">Multi-pass membrane protein</topology>
    </subcellularLocation>
</comment>
<evidence type="ECO:0000256" key="9">
    <source>
        <dbReference type="ARBA" id="ARBA00023002"/>
    </source>
</evidence>
<keyword evidence="12 15" id="KW-0472">Membrane</keyword>
<evidence type="ECO:0000256" key="14">
    <source>
        <dbReference type="ARBA" id="ARBA00066905"/>
    </source>
</evidence>
<evidence type="ECO:0000259" key="16">
    <source>
        <dbReference type="PROSITE" id="PS51384"/>
    </source>
</evidence>
<feature type="transmembrane region" description="Helical" evidence="15">
    <location>
        <begin position="219"/>
        <end position="242"/>
    </location>
</feature>
<dbReference type="EC" id="1.16.1.7" evidence="14"/>
<feature type="domain" description="FAD-binding FR-type" evidence="16">
    <location>
        <begin position="331"/>
        <end position="436"/>
    </location>
</feature>
<dbReference type="AlphaFoldDB" id="A0A2P6SHV4"/>